<dbReference type="OrthoDB" id="573733at2"/>
<keyword evidence="2" id="KW-1185">Reference proteome</keyword>
<dbReference type="EMBL" id="CP041666">
    <property type="protein sequence ID" value="QDP39325.1"/>
    <property type="molecule type" value="Genomic_DNA"/>
</dbReference>
<organism evidence="1 2">
    <name type="scientific">Radiobacillus deserti</name>
    <dbReference type="NCBI Taxonomy" id="2594883"/>
    <lineage>
        <taxon>Bacteria</taxon>
        <taxon>Bacillati</taxon>
        <taxon>Bacillota</taxon>
        <taxon>Bacilli</taxon>
        <taxon>Bacillales</taxon>
        <taxon>Bacillaceae</taxon>
        <taxon>Radiobacillus</taxon>
    </lineage>
</organism>
<protein>
    <submittedName>
        <fullName evidence="1">DUF2164 domain-containing protein</fullName>
    </submittedName>
</protein>
<reference evidence="1 2" key="1">
    <citation type="submission" date="2019-07" db="EMBL/GenBank/DDBJ databases">
        <authorList>
            <person name="Li J."/>
        </authorList>
    </citation>
    <scope>NUCLEOTIDE SEQUENCE [LARGE SCALE GENOMIC DNA]</scope>
    <source>
        <strain evidence="1 2">TKL69</strain>
    </source>
</reference>
<dbReference type="RefSeq" id="WP_143892075.1">
    <property type="nucleotide sequence ID" value="NZ_CP041666.1"/>
</dbReference>
<dbReference type="AlphaFoldDB" id="A0A516KD37"/>
<sequence length="75" mass="8673">MKPVIPLSDSEKQNMIHLIQAYFLEERGEELGELAASFILDFFMKELAPIVYNIGIQDAHTFLQSKLEDVFELEK</sequence>
<evidence type="ECO:0000313" key="1">
    <source>
        <dbReference type="EMBL" id="QDP39325.1"/>
    </source>
</evidence>
<dbReference type="Pfam" id="PF09932">
    <property type="entry name" value="DUF2164"/>
    <property type="match status" value="1"/>
</dbReference>
<gene>
    <name evidence="1" type="ORF">FN924_03430</name>
</gene>
<dbReference type="KEGG" id="aqt:FN924_03430"/>
<name>A0A516KD37_9BACI</name>
<dbReference type="InterPro" id="IPR018680">
    <property type="entry name" value="DUF2164"/>
</dbReference>
<accession>A0A516KD37</accession>
<proteinExistence type="predicted"/>
<dbReference type="Proteomes" id="UP000315215">
    <property type="component" value="Chromosome"/>
</dbReference>
<evidence type="ECO:0000313" key="2">
    <source>
        <dbReference type="Proteomes" id="UP000315215"/>
    </source>
</evidence>